<keyword evidence="5" id="KW-0813">Transport</keyword>
<dbReference type="OrthoDB" id="1743802at2759"/>
<gene>
    <name evidence="11" type="ORF">K491DRAFT_582955</name>
</gene>
<evidence type="ECO:0000256" key="4">
    <source>
        <dbReference type="ARBA" id="ARBA00011339"/>
    </source>
</evidence>
<feature type="non-terminal residue" evidence="11">
    <location>
        <position position="146"/>
    </location>
</feature>
<comment type="similarity">
    <text evidence="3">Belongs to the LOC1 family.</text>
</comment>
<dbReference type="PANTHER" id="PTHR28028">
    <property type="entry name" value="60S RIBOSOMAL SUBUNIT ASSEMBLY/EXPORT PROTEIN LOC1"/>
    <property type="match status" value="1"/>
</dbReference>
<evidence type="ECO:0000313" key="12">
    <source>
        <dbReference type="Proteomes" id="UP000799324"/>
    </source>
</evidence>
<feature type="region of interest" description="Disordered" evidence="10">
    <location>
        <begin position="121"/>
        <end position="146"/>
    </location>
</feature>
<name>A0A6A6T1U4_9PLEO</name>
<evidence type="ECO:0000313" key="11">
    <source>
        <dbReference type="EMBL" id="KAF2652828.1"/>
    </source>
</evidence>
<evidence type="ECO:0000256" key="10">
    <source>
        <dbReference type="SAM" id="MobiDB-lite"/>
    </source>
</evidence>
<keyword evidence="9" id="KW-0539">Nucleus</keyword>
<keyword evidence="8" id="KW-0175">Coiled coil</keyword>
<dbReference type="GO" id="GO:0008298">
    <property type="term" value="P:intracellular mRNA localization"/>
    <property type="evidence" value="ECO:0007669"/>
    <property type="project" value="TreeGrafter"/>
</dbReference>
<evidence type="ECO:0000256" key="9">
    <source>
        <dbReference type="ARBA" id="ARBA00023242"/>
    </source>
</evidence>
<dbReference type="GO" id="GO:0030687">
    <property type="term" value="C:preribosome, large subunit precursor"/>
    <property type="evidence" value="ECO:0007669"/>
    <property type="project" value="TreeGrafter"/>
</dbReference>
<feature type="region of interest" description="Disordered" evidence="10">
    <location>
        <begin position="1"/>
        <end position="48"/>
    </location>
</feature>
<dbReference type="PANTHER" id="PTHR28028:SF1">
    <property type="entry name" value="60S RIBOSOMAL SUBUNIT ASSEMBLY_EXPORT PROTEIN LOC1"/>
    <property type="match status" value="1"/>
</dbReference>
<feature type="non-terminal residue" evidence="11">
    <location>
        <position position="1"/>
    </location>
</feature>
<evidence type="ECO:0000256" key="1">
    <source>
        <dbReference type="ARBA" id="ARBA00001977"/>
    </source>
</evidence>
<proteinExistence type="inferred from homology"/>
<dbReference type="GO" id="GO:0051028">
    <property type="term" value="P:mRNA transport"/>
    <property type="evidence" value="ECO:0007669"/>
    <property type="project" value="UniProtKB-KW"/>
</dbReference>
<evidence type="ECO:0000256" key="5">
    <source>
        <dbReference type="ARBA" id="ARBA00022448"/>
    </source>
</evidence>
<accession>A0A6A6T1U4</accession>
<dbReference type="Proteomes" id="UP000799324">
    <property type="component" value="Unassembled WGS sequence"/>
</dbReference>
<dbReference type="GO" id="GO:0042273">
    <property type="term" value="P:ribosomal large subunit biogenesis"/>
    <property type="evidence" value="ECO:0007669"/>
    <property type="project" value="InterPro"/>
</dbReference>
<evidence type="ECO:0008006" key="13">
    <source>
        <dbReference type="Google" id="ProtNLM"/>
    </source>
</evidence>
<comment type="subcellular location">
    <subcellularLocation>
        <location evidence="2">Nucleus</location>
        <location evidence="2">Nucleolus</location>
    </subcellularLocation>
</comment>
<keyword evidence="6" id="KW-0690">Ribosome biogenesis</keyword>
<keyword evidence="12" id="KW-1185">Reference proteome</keyword>
<evidence type="ECO:0000256" key="7">
    <source>
        <dbReference type="ARBA" id="ARBA00022816"/>
    </source>
</evidence>
<comment type="subunit">
    <text evidence="4">Component of the 66S pre-ribosomal particle.</text>
</comment>
<evidence type="ECO:0000256" key="8">
    <source>
        <dbReference type="ARBA" id="ARBA00023054"/>
    </source>
</evidence>
<organism evidence="11 12">
    <name type="scientific">Lophiostoma macrostomum CBS 122681</name>
    <dbReference type="NCBI Taxonomy" id="1314788"/>
    <lineage>
        <taxon>Eukaryota</taxon>
        <taxon>Fungi</taxon>
        <taxon>Dikarya</taxon>
        <taxon>Ascomycota</taxon>
        <taxon>Pezizomycotina</taxon>
        <taxon>Dothideomycetes</taxon>
        <taxon>Pleosporomycetidae</taxon>
        <taxon>Pleosporales</taxon>
        <taxon>Lophiostomataceae</taxon>
        <taxon>Lophiostoma</taxon>
    </lineage>
</organism>
<evidence type="ECO:0000256" key="3">
    <source>
        <dbReference type="ARBA" id="ARBA00008132"/>
    </source>
</evidence>
<reference evidence="11" key="1">
    <citation type="journal article" date="2020" name="Stud. Mycol.">
        <title>101 Dothideomycetes genomes: a test case for predicting lifestyles and emergence of pathogens.</title>
        <authorList>
            <person name="Haridas S."/>
            <person name="Albert R."/>
            <person name="Binder M."/>
            <person name="Bloem J."/>
            <person name="Labutti K."/>
            <person name="Salamov A."/>
            <person name="Andreopoulos B."/>
            <person name="Baker S."/>
            <person name="Barry K."/>
            <person name="Bills G."/>
            <person name="Bluhm B."/>
            <person name="Cannon C."/>
            <person name="Castanera R."/>
            <person name="Culley D."/>
            <person name="Daum C."/>
            <person name="Ezra D."/>
            <person name="Gonzalez J."/>
            <person name="Henrissat B."/>
            <person name="Kuo A."/>
            <person name="Liang C."/>
            <person name="Lipzen A."/>
            <person name="Lutzoni F."/>
            <person name="Magnuson J."/>
            <person name="Mondo S."/>
            <person name="Nolan M."/>
            <person name="Ohm R."/>
            <person name="Pangilinan J."/>
            <person name="Park H.-J."/>
            <person name="Ramirez L."/>
            <person name="Alfaro M."/>
            <person name="Sun H."/>
            <person name="Tritt A."/>
            <person name="Yoshinaga Y."/>
            <person name="Zwiers L.-H."/>
            <person name="Turgeon B."/>
            <person name="Goodwin S."/>
            <person name="Spatafora J."/>
            <person name="Crous P."/>
            <person name="Grigoriev I."/>
        </authorList>
    </citation>
    <scope>NUCLEOTIDE SEQUENCE</scope>
    <source>
        <strain evidence="11">CBS 122681</strain>
    </source>
</reference>
<dbReference type="AlphaFoldDB" id="A0A6A6T1U4"/>
<comment type="function">
    <text evidence="1">Required for efficient assembly and nuclear export of the 60S ribosomal subunit.</text>
</comment>
<dbReference type="GO" id="GO:0003729">
    <property type="term" value="F:mRNA binding"/>
    <property type="evidence" value="ECO:0007669"/>
    <property type="project" value="InterPro"/>
</dbReference>
<dbReference type="EMBL" id="MU004393">
    <property type="protein sequence ID" value="KAF2652828.1"/>
    <property type="molecule type" value="Genomic_DNA"/>
</dbReference>
<dbReference type="GO" id="GO:0005730">
    <property type="term" value="C:nucleolus"/>
    <property type="evidence" value="ECO:0007669"/>
    <property type="project" value="UniProtKB-SubCell"/>
</dbReference>
<protein>
    <recommendedName>
        <fullName evidence="13">60S ribosomal subunit assembly/export protein LOC1</fullName>
    </recommendedName>
</protein>
<keyword evidence="7" id="KW-0509">mRNA transport</keyword>
<dbReference type="InterPro" id="IPR037650">
    <property type="entry name" value="Loc1"/>
</dbReference>
<sequence length="146" mass="16008">SKSKSGGKPPGSAPTGISKRKSKTLALAKPGGAQRTRPSTSLPPKKKKRVYTAAELDIPTLNSIIPAGVAKPKGQKKGKKFVDDAVSMRAIMSVVSAEKDGAVESKIMRQRQLEEVREARRLEAEARSEGKRERFEERKEGLRREK</sequence>
<evidence type="ECO:0000256" key="2">
    <source>
        <dbReference type="ARBA" id="ARBA00004604"/>
    </source>
</evidence>
<evidence type="ECO:0000256" key="6">
    <source>
        <dbReference type="ARBA" id="ARBA00022517"/>
    </source>
</evidence>